<reference evidence="1 2" key="1">
    <citation type="journal article" date="2018" name="Nat. Ecol. Evol.">
        <title>Pezizomycetes genomes reveal the molecular basis of ectomycorrhizal truffle lifestyle.</title>
        <authorList>
            <person name="Murat C."/>
            <person name="Payen T."/>
            <person name="Noel B."/>
            <person name="Kuo A."/>
            <person name="Morin E."/>
            <person name="Chen J."/>
            <person name="Kohler A."/>
            <person name="Krizsan K."/>
            <person name="Balestrini R."/>
            <person name="Da Silva C."/>
            <person name="Montanini B."/>
            <person name="Hainaut M."/>
            <person name="Levati E."/>
            <person name="Barry K.W."/>
            <person name="Belfiori B."/>
            <person name="Cichocki N."/>
            <person name="Clum A."/>
            <person name="Dockter R.B."/>
            <person name="Fauchery L."/>
            <person name="Guy J."/>
            <person name="Iotti M."/>
            <person name="Le Tacon F."/>
            <person name="Lindquist E.A."/>
            <person name="Lipzen A."/>
            <person name="Malagnac F."/>
            <person name="Mello A."/>
            <person name="Molinier V."/>
            <person name="Miyauchi S."/>
            <person name="Poulain J."/>
            <person name="Riccioni C."/>
            <person name="Rubini A."/>
            <person name="Sitrit Y."/>
            <person name="Splivallo R."/>
            <person name="Traeger S."/>
            <person name="Wang M."/>
            <person name="Zifcakova L."/>
            <person name="Wipf D."/>
            <person name="Zambonelli A."/>
            <person name="Paolocci F."/>
            <person name="Nowrousian M."/>
            <person name="Ottonello S."/>
            <person name="Baldrian P."/>
            <person name="Spatafora J.W."/>
            <person name="Henrissat B."/>
            <person name="Nagy L.G."/>
            <person name="Aury J.M."/>
            <person name="Wincker P."/>
            <person name="Grigoriev I.V."/>
            <person name="Bonfante P."/>
            <person name="Martin F.M."/>
        </authorList>
    </citation>
    <scope>NUCLEOTIDE SEQUENCE [LARGE SCALE GENOMIC DNA]</scope>
    <source>
        <strain evidence="1 2">120613-1</strain>
    </source>
</reference>
<gene>
    <name evidence="1" type="ORF">L873DRAFT_1821965</name>
</gene>
<evidence type="ECO:0000313" key="2">
    <source>
        <dbReference type="Proteomes" id="UP000276215"/>
    </source>
</evidence>
<name>A0A3N4IUW1_9PEZI</name>
<dbReference type="AlphaFoldDB" id="A0A3N4IUW1"/>
<feature type="non-terminal residue" evidence="1">
    <location>
        <position position="59"/>
    </location>
</feature>
<protein>
    <submittedName>
        <fullName evidence="1">Uncharacterized protein</fullName>
    </submittedName>
</protein>
<sequence length="59" mass="6466">MTPIKKKPTGNIKALYMQSHKPSTKQLDTIEAPKSHATSTTHCGSFLSLCHLSKIPMSI</sequence>
<dbReference type="EMBL" id="ML120548">
    <property type="protein sequence ID" value="RPA89982.1"/>
    <property type="molecule type" value="Genomic_DNA"/>
</dbReference>
<evidence type="ECO:0000313" key="1">
    <source>
        <dbReference type="EMBL" id="RPA89982.1"/>
    </source>
</evidence>
<dbReference type="Proteomes" id="UP000276215">
    <property type="component" value="Unassembled WGS sequence"/>
</dbReference>
<proteinExistence type="predicted"/>
<accession>A0A3N4IUW1</accession>
<keyword evidence="2" id="KW-1185">Reference proteome</keyword>
<organism evidence="1 2">
    <name type="scientific">Choiromyces venosus 120613-1</name>
    <dbReference type="NCBI Taxonomy" id="1336337"/>
    <lineage>
        <taxon>Eukaryota</taxon>
        <taxon>Fungi</taxon>
        <taxon>Dikarya</taxon>
        <taxon>Ascomycota</taxon>
        <taxon>Pezizomycotina</taxon>
        <taxon>Pezizomycetes</taxon>
        <taxon>Pezizales</taxon>
        <taxon>Tuberaceae</taxon>
        <taxon>Choiromyces</taxon>
    </lineage>
</organism>